<reference evidence="1 2" key="1">
    <citation type="submission" date="2013-03" db="EMBL/GenBank/DDBJ databases">
        <authorList>
            <person name="Fiebig A."/>
            <person name="Goeker M."/>
            <person name="Klenk H.-P.P."/>
        </authorList>
    </citation>
    <scope>NUCLEOTIDE SEQUENCE [LARGE SCALE GENOMIC DNA]</scope>
    <source>
        <strain evidence="2">DSM 19469</strain>
    </source>
</reference>
<dbReference type="KEGG" id="red:roselon_00445"/>
<gene>
    <name evidence="1" type="ORF">roselon_00445</name>
</gene>
<dbReference type="EMBL" id="CP004372">
    <property type="protein sequence ID" value="AHM02890.1"/>
    <property type="molecule type" value="Genomic_DNA"/>
</dbReference>
<sequence>MESYVGGSIQEPILDYGPPAIVLDLEDGRRAYQWRMTSSGVMPMTSPTTATVFGSGGYATAYGTSTTYVPYSQECLYTLTAVQQGARWIVDGFRDPGFWCE</sequence>
<dbReference type="Proteomes" id="UP000019593">
    <property type="component" value="Chromosome"/>
</dbReference>
<name>W8SK54_9RHOB</name>
<organism evidence="1 2">
    <name type="scientific">Roseicyclus elongatus DSM 19469</name>
    <dbReference type="NCBI Taxonomy" id="1294273"/>
    <lineage>
        <taxon>Bacteria</taxon>
        <taxon>Pseudomonadati</taxon>
        <taxon>Pseudomonadota</taxon>
        <taxon>Alphaproteobacteria</taxon>
        <taxon>Rhodobacterales</taxon>
        <taxon>Roseobacteraceae</taxon>
        <taxon>Roseicyclus</taxon>
    </lineage>
</organism>
<dbReference type="AlphaFoldDB" id="W8SK54"/>
<proteinExistence type="predicted"/>
<evidence type="ECO:0000313" key="2">
    <source>
        <dbReference type="Proteomes" id="UP000019593"/>
    </source>
</evidence>
<protein>
    <submittedName>
        <fullName evidence="1">Uncharacterized protein</fullName>
    </submittedName>
</protein>
<dbReference type="eggNOG" id="ENOG5033DHT">
    <property type="taxonomic scope" value="Bacteria"/>
</dbReference>
<evidence type="ECO:0000313" key="1">
    <source>
        <dbReference type="EMBL" id="AHM02890.1"/>
    </source>
</evidence>
<dbReference type="OrthoDB" id="6400545at2"/>
<dbReference type="HOGENOM" id="CLU_160468_0_0_5"/>
<accession>W8SK54</accession>
<keyword evidence="2" id="KW-1185">Reference proteome</keyword>